<keyword evidence="3" id="KW-0804">Transcription</keyword>
<dbReference type="Proteomes" id="UP000198953">
    <property type="component" value="Unassembled WGS sequence"/>
</dbReference>
<accession>A0A1H7WZX8</accession>
<dbReference type="STRING" id="46177.SAMN05660976_04683"/>
<dbReference type="PROSITE" id="PS50977">
    <property type="entry name" value="HTH_TETR_2"/>
    <property type="match status" value="1"/>
</dbReference>
<feature type="region of interest" description="Disordered" evidence="5">
    <location>
        <begin position="1"/>
        <end position="24"/>
    </location>
</feature>
<dbReference type="GO" id="GO:0003700">
    <property type="term" value="F:DNA-binding transcription factor activity"/>
    <property type="evidence" value="ECO:0007669"/>
    <property type="project" value="TreeGrafter"/>
</dbReference>
<dbReference type="Gene3D" id="1.10.10.60">
    <property type="entry name" value="Homeodomain-like"/>
    <property type="match status" value="1"/>
</dbReference>
<evidence type="ECO:0000259" key="6">
    <source>
        <dbReference type="PROSITE" id="PS50977"/>
    </source>
</evidence>
<feature type="DNA-binding region" description="H-T-H motif" evidence="4">
    <location>
        <begin position="45"/>
        <end position="64"/>
    </location>
</feature>
<evidence type="ECO:0000256" key="4">
    <source>
        <dbReference type="PROSITE-ProRule" id="PRU00335"/>
    </source>
</evidence>
<evidence type="ECO:0000313" key="7">
    <source>
        <dbReference type="EMBL" id="SEM26941.1"/>
    </source>
</evidence>
<gene>
    <name evidence="7" type="ORF">SAMN05660976_04683</name>
</gene>
<dbReference type="InterPro" id="IPR050109">
    <property type="entry name" value="HTH-type_TetR-like_transc_reg"/>
</dbReference>
<dbReference type="InterPro" id="IPR011075">
    <property type="entry name" value="TetR_C"/>
</dbReference>
<evidence type="ECO:0000256" key="1">
    <source>
        <dbReference type="ARBA" id="ARBA00023015"/>
    </source>
</evidence>
<dbReference type="InterPro" id="IPR009057">
    <property type="entry name" value="Homeodomain-like_sf"/>
</dbReference>
<reference evidence="7 8" key="1">
    <citation type="submission" date="2016-10" db="EMBL/GenBank/DDBJ databases">
        <authorList>
            <person name="de Groot N.N."/>
        </authorList>
    </citation>
    <scope>NUCLEOTIDE SEQUENCE [LARGE SCALE GENOMIC DNA]</scope>
    <source>
        <strain evidence="7 8">DSM 43357</strain>
    </source>
</reference>
<evidence type="ECO:0000256" key="3">
    <source>
        <dbReference type="ARBA" id="ARBA00023163"/>
    </source>
</evidence>
<keyword evidence="1" id="KW-0805">Transcription regulation</keyword>
<dbReference type="OrthoDB" id="6077212at2"/>
<dbReference type="SUPFAM" id="SSF48498">
    <property type="entry name" value="Tetracyclin repressor-like, C-terminal domain"/>
    <property type="match status" value="1"/>
</dbReference>
<evidence type="ECO:0000256" key="2">
    <source>
        <dbReference type="ARBA" id="ARBA00023125"/>
    </source>
</evidence>
<dbReference type="Pfam" id="PF00440">
    <property type="entry name" value="TetR_N"/>
    <property type="match status" value="1"/>
</dbReference>
<dbReference type="InterPro" id="IPR036271">
    <property type="entry name" value="Tet_transcr_reg_TetR-rel_C_sf"/>
</dbReference>
<dbReference type="PANTHER" id="PTHR30055:SF148">
    <property type="entry name" value="TETR-FAMILY TRANSCRIPTIONAL REGULATOR"/>
    <property type="match status" value="1"/>
</dbReference>
<dbReference type="PRINTS" id="PR00455">
    <property type="entry name" value="HTHTETR"/>
</dbReference>
<dbReference type="RefSeq" id="WP_082534605.1">
    <property type="nucleotide sequence ID" value="NZ_BBZG01000001.1"/>
</dbReference>
<name>A0A1H7WZX8_9ACTN</name>
<sequence length="209" mass="22970">MSEPNDDRAPVKTPSAGRPRSGEADRAIAAAALRLLAERGPARVTVEGVAEYSGVAKTTIYRRYRNRRELLHASLRSVADLPEPSPSLPVADRLAVLLEQFREGVESVGLRVVATLFLEAEDPEFAETFRQCVLTPRLELLRRVFRDGVAAGELRPDADYRRVGDMLFGSYFARFAIEGGVDREWARAVVSLAMPLIERTPPGQGGQAP</sequence>
<dbReference type="Pfam" id="PF16859">
    <property type="entry name" value="TetR_C_11"/>
    <property type="match status" value="1"/>
</dbReference>
<dbReference type="SUPFAM" id="SSF46689">
    <property type="entry name" value="Homeodomain-like"/>
    <property type="match status" value="1"/>
</dbReference>
<keyword evidence="8" id="KW-1185">Reference proteome</keyword>
<dbReference type="AlphaFoldDB" id="A0A1H7WZX8"/>
<dbReference type="GO" id="GO:0000976">
    <property type="term" value="F:transcription cis-regulatory region binding"/>
    <property type="evidence" value="ECO:0007669"/>
    <property type="project" value="TreeGrafter"/>
</dbReference>
<dbReference type="InterPro" id="IPR001647">
    <property type="entry name" value="HTH_TetR"/>
</dbReference>
<proteinExistence type="predicted"/>
<dbReference type="PANTHER" id="PTHR30055">
    <property type="entry name" value="HTH-TYPE TRANSCRIPTIONAL REGULATOR RUTR"/>
    <property type="match status" value="1"/>
</dbReference>
<protein>
    <submittedName>
        <fullName evidence="7">Transcriptional regulator, TetR family</fullName>
    </submittedName>
</protein>
<dbReference type="EMBL" id="FOBF01000011">
    <property type="protein sequence ID" value="SEM26941.1"/>
    <property type="molecule type" value="Genomic_DNA"/>
</dbReference>
<feature type="compositionally biased region" description="Basic and acidic residues" evidence="5">
    <location>
        <begin position="1"/>
        <end position="10"/>
    </location>
</feature>
<keyword evidence="2 4" id="KW-0238">DNA-binding</keyword>
<feature type="domain" description="HTH tetR-type" evidence="6">
    <location>
        <begin position="22"/>
        <end position="82"/>
    </location>
</feature>
<evidence type="ECO:0000256" key="5">
    <source>
        <dbReference type="SAM" id="MobiDB-lite"/>
    </source>
</evidence>
<dbReference type="Gene3D" id="1.10.357.10">
    <property type="entry name" value="Tetracycline Repressor, domain 2"/>
    <property type="match status" value="1"/>
</dbReference>
<organism evidence="7 8">
    <name type="scientific">Nonomuraea pusilla</name>
    <dbReference type="NCBI Taxonomy" id="46177"/>
    <lineage>
        <taxon>Bacteria</taxon>
        <taxon>Bacillati</taxon>
        <taxon>Actinomycetota</taxon>
        <taxon>Actinomycetes</taxon>
        <taxon>Streptosporangiales</taxon>
        <taxon>Streptosporangiaceae</taxon>
        <taxon>Nonomuraea</taxon>
    </lineage>
</organism>
<evidence type="ECO:0000313" key="8">
    <source>
        <dbReference type="Proteomes" id="UP000198953"/>
    </source>
</evidence>